<dbReference type="NCBIfam" id="TIGR01496">
    <property type="entry name" value="DHPS"/>
    <property type="match status" value="1"/>
</dbReference>
<dbReference type="PROSITE" id="PS50972">
    <property type="entry name" value="PTERIN_BINDING"/>
    <property type="match status" value="1"/>
</dbReference>
<evidence type="ECO:0000256" key="5">
    <source>
        <dbReference type="ARBA" id="ARBA00022679"/>
    </source>
</evidence>
<dbReference type="CDD" id="cd00739">
    <property type="entry name" value="DHPS"/>
    <property type="match status" value="1"/>
</dbReference>
<dbReference type="Proteomes" id="UP000636891">
    <property type="component" value="Unassembled WGS sequence"/>
</dbReference>
<dbReference type="InterPro" id="IPR011005">
    <property type="entry name" value="Dihydropteroate_synth-like_sf"/>
</dbReference>
<organism evidence="10 11">
    <name type="scientific">Alistipes hominis</name>
    <dbReference type="NCBI Taxonomy" id="2763015"/>
    <lineage>
        <taxon>Bacteria</taxon>
        <taxon>Pseudomonadati</taxon>
        <taxon>Bacteroidota</taxon>
        <taxon>Bacteroidia</taxon>
        <taxon>Bacteroidales</taxon>
        <taxon>Rikenellaceae</taxon>
        <taxon>Alistipes</taxon>
    </lineage>
</organism>
<feature type="domain" description="Pterin-binding" evidence="9">
    <location>
        <begin position="1"/>
        <end position="252"/>
    </location>
</feature>
<comment type="pathway">
    <text evidence="3">Cofactor biosynthesis; tetrahydrofolate biosynthesis; 7,8-dihydrofolate from 2-amino-4-hydroxy-6-hydroxymethyl-7,8-dihydropteridine diphosphate and 4-aminobenzoate: step 1/2.</text>
</comment>
<evidence type="ECO:0000313" key="11">
    <source>
        <dbReference type="Proteomes" id="UP000636891"/>
    </source>
</evidence>
<keyword evidence="6" id="KW-0479">Metal-binding</keyword>
<keyword evidence="7" id="KW-0460">Magnesium</keyword>
<dbReference type="InterPro" id="IPR000489">
    <property type="entry name" value="Pterin-binding_dom"/>
</dbReference>
<evidence type="ECO:0000259" key="9">
    <source>
        <dbReference type="PROSITE" id="PS50972"/>
    </source>
</evidence>
<evidence type="ECO:0000256" key="1">
    <source>
        <dbReference type="ARBA" id="ARBA00000012"/>
    </source>
</evidence>
<evidence type="ECO:0000256" key="8">
    <source>
        <dbReference type="ARBA" id="ARBA00022909"/>
    </source>
</evidence>
<dbReference type="InterPro" id="IPR006390">
    <property type="entry name" value="DHP_synth_dom"/>
</dbReference>
<keyword evidence="11" id="KW-1185">Reference proteome</keyword>
<comment type="catalytic activity">
    <reaction evidence="1">
        <text>(7,8-dihydropterin-6-yl)methyl diphosphate + 4-aminobenzoate = 7,8-dihydropteroate + diphosphate</text>
        <dbReference type="Rhea" id="RHEA:19949"/>
        <dbReference type="ChEBI" id="CHEBI:17836"/>
        <dbReference type="ChEBI" id="CHEBI:17839"/>
        <dbReference type="ChEBI" id="CHEBI:33019"/>
        <dbReference type="ChEBI" id="CHEBI:72950"/>
        <dbReference type="EC" id="2.5.1.15"/>
    </reaction>
</comment>
<dbReference type="PROSITE" id="PS00793">
    <property type="entry name" value="DHPS_2"/>
    <property type="match status" value="1"/>
</dbReference>
<evidence type="ECO:0000256" key="3">
    <source>
        <dbReference type="ARBA" id="ARBA00004763"/>
    </source>
</evidence>
<dbReference type="InterPro" id="IPR045031">
    <property type="entry name" value="DHP_synth-like"/>
</dbReference>
<evidence type="ECO:0000256" key="7">
    <source>
        <dbReference type="ARBA" id="ARBA00022842"/>
    </source>
</evidence>
<keyword evidence="8" id="KW-0289">Folate biosynthesis</keyword>
<gene>
    <name evidence="10" type="primary">folP</name>
    <name evidence="10" type="ORF">H8S08_03255</name>
</gene>
<accession>A0ABR7CK70</accession>
<evidence type="ECO:0000256" key="6">
    <source>
        <dbReference type="ARBA" id="ARBA00022723"/>
    </source>
</evidence>
<dbReference type="EC" id="2.5.1.15" evidence="4"/>
<dbReference type="Pfam" id="PF00809">
    <property type="entry name" value="Pterin_bind"/>
    <property type="match status" value="1"/>
</dbReference>
<dbReference type="PANTHER" id="PTHR20941:SF1">
    <property type="entry name" value="FOLIC ACID SYNTHESIS PROTEIN FOL1"/>
    <property type="match status" value="1"/>
</dbReference>
<dbReference type="SUPFAM" id="SSF51717">
    <property type="entry name" value="Dihydropteroate synthetase-like"/>
    <property type="match status" value="1"/>
</dbReference>
<dbReference type="Gene3D" id="3.20.20.20">
    <property type="entry name" value="Dihydropteroate synthase-like"/>
    <property type="match status" value="1"/>
</dbReference>
<evidence type="ECO:0000256" key="2">
    <source>
        <dbReference type="ARBA" id="ARBA00001946"/>
    </source>
</evidence>
<comment type="cofactor">
    <cofactor evidence="2">
        <name>Mg(2+)</name>
        <dbReference type="ChEBI" id="CHEBI:18420"/>
    </cofactor>
</comment>
<proteinExistence type="predicted"/>
<keyword evidence="5 10" id="KW-0808">Transferase</keyword>
<dbReference type="PANTHER" id="PTHR20941">
    <property type="entry name" value="FOLATE SYNTHESIS PROTEINS"/>
    <property type="match status" value="1"/>
</dbReference>
<dbReference type="GO" id="GO:0004156">
    <property type="term" value="F:dihydropteroate synthase activity"/>
    <property type="evidence" value="ECO:0007669"/>
    <property type="project" value="UniProtKB-EC"/>
</dbReference>
<protein>
    <recommendedName>
        <fullName evidence="4">dihydropteroate synthase</fullName>
        <ecNumber evidence="4">2.5.1.15</ecNumber>
    </recommendedName>
</protein>
<reference evidence="10 11" key="1">
    <citation type="submission" date="2020-08" db="EMBL/GenBank/DDBJ databases">
        <title>Genome public.</title>
        <authorList>
            <person name="Liu C."/>
            <person name="Sun Q."/>
        </authorList>
    </citation>
    <scope>NUCLEOTIDE SEQUENCE [LARGE SCALE GENOMIC DNA]</scope>
    <source>
        <strain evidence="10 11">New-7</strain>
    </source>
</reference>
<sequence>MAIVNVTPDSFFSGSRTQEADAIERRVRQAVSEGAAILDVGGYSSRPGADDVSPREEFRRLASALEIIRKKFPDTAVSIDTFRAGVMEKTLENFGPCIVNDITGAEAEPEIAGVAARYRVPFIAMHMRGTPQNMQSRTHYDDLIGEIRGYFAAKTETLRSAGVEQIVLDPGFGFSKTVDQNFMLLGRMGETFRDTGLPFLAGISRKSMIYRTLDTTPDDALTGTSALHWECLRQGASILRVHDVREAAQVIALWDRFTAANTAKP</sequence>
<comment type="caution">
    <text evidence="10">The sequence shown here is derived from an EMBL/GenBank/DDBJ whole genome shotgun (WGS) entry which is preliminary data.</text>
</comment>
<name>A0ABR7CK70_9BACT</name>
<evidence type="ECO:0000256" key="4">
    <source>
        <dbReference type="ARBA" id="ARBA00012458"/>
    </source>
</evidence>
<evidence type="ECO:0000313" key="10">
    <source>
        <dbReference type="EMBL" id="MBC5616036.1"/>
    </source>
</evidence>
<dbReference type="EMBL" id="JACOOK010000001">
    <property type="protein sequence ID" value="MBC5616036.1"/>
    <property type="molecule type" value="Genomic_DNA"/>
</dbReference>